<protein>
    <submittedName>
        <fullName evidence="2">Uncharacterized protein</fullName>
    </submittedName>
</protein>
<sequence>MCSEGEERRRRGGAVGDALDEIDRIELTLLCEKVTDQTADAFAGDGRADLIAQYAQRTAVAPHPVDPRPGVAARRLHPGGASPMKS</sequence>
<evidence type="ECO:0000256" key="1">
    <source>
        <dbReference type="SAM" id="MobiDB-lite"/>
    </source>
</evidence>
<dbReference type="RefSeq" id="WP_271274827.1">
    <property type="nucleotide sequence ID" value="NZ_JAPNUD010000002.1"/>
</dbReference>
<evidence type="ECO:0000313" key="3">
    <source>
        <dbReference type="Proteomes" id="UP001212498"/>
    </source>
</evidence>
<comment type="caution">
    <text evidence="2">The sequence shown here is derived from an EMBL/GenBank/DDBJ whole genome shotgun (WGS) entry which is preliminary data.</text>
</comment>
<gene>
    <name evidence="2" type="ORF">OUY24_01440</name>
</gene>
<keyword evidence="3" id="KW-1185">Reference proteome</keyword>
<dbReference type="Proteomes" id="UP001212498">
    <property type="component" value="Unassembled WGS sequence"/>
</dbReference>
<proteinExistence type="predicted"/>
<feature type="region of interest" description="Disordered" evidence="1">
    <location>
        <begin position="60"/>
        <end position="86"/>
    </location>
</feature>
<dbReference type="EMBL" id="JAPNUD010000002">
    <property type="protein sequence ID" value="MDA0639277.1"/>
    <property type="molecule type" value="Genomic_DNA"/>
</dbReference>
<organism evidence="2 3">
    <name type="scientific">Nonomuraea ferruginea</name>
    <dbReference type="NCBI Taxonomy" id="46174"/>
    <lineage>
        <taxon>Bacteria</taxon>
        <taxon>Bacillati</taxon>
        <taxon>Actinomycetota</taxon>
        <taxon>Actinomycetes</taxon>
        <taxon>Streptosporangiales</taxon>
        <taxon>Streptosporangiaceae</taxon>
        <taxon>Nonomuraea</taxon>
    </lineage>
</organism>
<name>A0ABT4SQ32_9ACTN</name>
<evidence type="ECO:0000313" key="2">
    <source>
        <dbReference type="EMBL" id="MDA0639277.1"/>
    </source>
</evidence>
<reference evidence="2 3" key="1">
    <citation type="submission" date="2022-11" db="EMBL/GenBank/DDBJ databases">
        <title>Nonomuraea corallina sp. nov., a new species of the genus Nonomuraea isolated from sea side sediment in Thai sea.</title>
        <authorList>
            <person name="Ngamcharungchit C."/>
            <person name="Matsumoto A."/>
            <person name="Suriyachadkun C."/>
            <person name="Panbangred W."/>
            <person name="Inahashi Y."/>
            <person name="Intra B."/>
        </authorList>
    </citation>
    <scope>NUCLEOTIDE SEQUENCE [LARGE SCALE GENOMIC DNA]</scope>
    <source>
        <strain evidence="2 3">DSM 43553</strain>
    </source>
</reference>
<accession>A0ABT4SQ32</accession>